<sequence>MSFLFDTFRPSNKNFLDSFYESSKENRAFDGFKWASSALKSVVNADNSTGSAKTLRPADSDTSFHTANTSPGSQNSIQKSSGSSYASTSSSPKQGTPRKSLTAKYLEAKASEKKDTSLEIISESDASPQPVNVNTILPDLRELPDTSYFNHTLSFYNKDDAGSTTSEDSLEIINDPQEEKLLAPIRQSLLHLVAEEDVPEILEAMAENVSKAQRFLA</sequence>
<dbReference type="Proteomes" id="UP000095284">
    <property type="component" value="Unplaced"/>
</dbReference>
<reference evidence="3" key="1">
    <citation type="submission" date="2016-11" db="UniProtKB">
        <authorList>
            <consortium name="WormBaseParasite"/>
        </authorList>
    </citation>
    <scope>IDENTIFICATION</scope>
</reference>
<evidence type="ECO:0000313" key="3">
    <source>
        <dbReference type="WBParaSite" id="BXY_1025200.1"/>
    </source>
</evidence>
<feature type="compositionally biased region" description="Low complexity" evidence="1">
    <location>
        <begin position="72"/>
        <end position="91"/>
    </location>
</feature>
<feature type="region of interest" description="Disordered" evidence="1">
    <location>
        <begin position="45"/>
        <end position="101"/>
    </location>
</feature>
<accession>A0A1I7SB55</accession>
<proteinExistence type="predicted"/>
<name>A0A1I7SB55_BURXY</name>
<evidence type="ECO:0000256" key="1">
    <source>
        <dbReference type="SAM" id="MobiDB-lite"/>
    </source>
</evidence>
<organism evidence="2 3">
    <name type="scientific">Bursaphelenchus xylophilus</name>
    <name type="common">Pinewood nematode worm</name>
    <name type="synonym">Aphelenchoides xylophilus</name>
    <dbReference type="NCBI Taxonomy" id="6326"/>
    <lineage>
        <taxon>Eukaryota</taxon>
        <taxon>Metazoa</taxon>
        <taxon>Ecdysozoa</taxon>
        <taxon>Nematoda</taxon>
        <taxon>Chromadorea</taxon>
        <taxon>Rhabditida</taxon>
        <taxon>Tylenchina</taxon>
        <taxon>Tylenchomorpha</taxon>
        <taxon>Aphelenchoidea</taxon>
        <taxon>Aphelenchoididae</taxon>
        <taxon>Bursaphelenchus</taxon>
    </lineage>
</organism>
<feature type="compositionally biased region" description="Polar residues" evidence="1">
    <location>
        <begin position="60"/>
        <end position="71"/>
    </location>
</feature>
<dbReference type="WBParaSite" id="BXY_1025200.1">
    <property type="protein sequence ID" value="BXY_1025200.1"/>
    <property type="gene ID" value="BXY_1025200"/>
</dbReference>
<dbReference type="AlphaFoldDB" id="A0A1I7SB55"/>
<evidence type="ECO:0000313" key="2">
    <source>
        <dbReference type="Proteomes" id="UP000095284"/>
    </source>
</evidence>
<protein>
    <submittedName>
        <fullName evidence="3">PABC domain-containing protein</fullName>
    </submittedName>
</protein>